<evidence type="ECO:0000313" key="2">
    <source>
        <dbReference type="Proteomes" id="UP000479132"/>
    </source>
</evidence>
<proteinExistence type="predicted"/>
<keyword evidence="2" id="KW-1185">Reference proteome</keyword>
<comment type="caution">
    <text evidence="1">The sequence shown here is derived from an EMBL/GenBank/DDBJ whole genome shotgun (WGS) entry which is preliminary data.</text>
</comment>
<gene>
    <name evidence="1" type="ORF">G3569_06645</name>
</gene>
<dbReference type="AlphaFoldDB" id="A0A6M1SWU0"/>
<organism evidence="1 2">
    <name type="scientific">Fodinibius halophilus</name>
    <dbReference type="NCBI Taxonomy" id="1736908"/>
    <lineage>
        <taxon>Bacteria</taxon>
        <taxon>Pseudomonadati</taxon>
        <taxon>Balneolota</taxon>
        <taxon>Balneolia</taxon>
        <taxon>Balneolales</taxon>
        <taxon>Balneolaceae</taxon>
        <taxon>Fodinibius</taxon>
    </lineage>
</organism>
<dbReference type="EMBL" id="JAALLS010000007">
    <property type="protein sequence ID" value="NGP88026.1"/>
    <property type="molecule type" value="Genomic_DNA"/>
</dbReference>
<dbReference type="Proteomes" id="UP000479132">
    <property type="component" value="Unassembled WGS sequence"/>
</dbReference>
<sequence>MSNIDLDEVKKSAAEVIVNCSLIEKKVKNILSSYIDSSKSFFISEILLNNSFISLAKKFKLLGYVIRKEDIKVNSDFRKWCFILMSKRNMIAHSDRLLEDYAIVDVDVDAGPEGVEYFPVYEDAPPKVSTIENGKFRFEEVEKTCKDFDKYYEKLDKELDKISHQIKRLNSS</sequence>
<evidence type="ECO:0000313" key="1">
    <source>
        <dbReference type="EMBL" id="NGP88026.1"/>
    </source>
</evidence>
<name>A0A6M1SWU0_9BACT</name>
<accession>A0A6M1SWU0</accession>
<reference evidence="1 2" key="1">
    <citation type="submission" date="2020-02" db="EMBL/GenBank/DDBJ databases">
        <title>Aliifodinibius halophilus 2W32, complete genome.</title>
        <authorList>
            <person name="Li Y."/>
            <person name="Wu S."/>
        </authorList>
    </citation>
    <scope>NUCLEOTIDE SEQUENCE [LARGE SCALE GENOMIC DNA]</scope>
    <source>
        <strain evidence="1 2">2W32</strain>
    </source>
</reference>
<dbReference type="RefSeq" id="WP_165267344.1">
    <property type="nucleotide sequence ID" value="NZ_JAALLS010000007.1"/>
</dbReference>
<protein>
    <submittedName>
        <fullName evidence="1">Uncharacterized protein</fullName>
    </submittedName>
</protein>